<proteinExistence type="predicted"/>
<dbReference type="PANTHER" id="PTHR42792:SF1">
    <property type="entry name" value="FLAGELLAR HOOK-ASSOCIATED PROTEIN 3"/>
    <property type="match status" value="1"/>
</dbReference>
<dbReference type="Proteomes" id="UP001597295">
    <property type="component" value="Unassembled WGS sequence"/>
</dbReference>
<evidence type="ECO:0000313" key="2">
    <source>
        <dbReference type="Proteomes" id="UP001597295"/>
    </source>
</evidence>
<dbReference type="Gene3D" id="1.20.1330.10">
    <property type="entry name" value="f41 fragment of flagellin, N-terminal domain"/>
    <property type="match status" value="1"/>
</dbReference>
<dbReference type="SUPFAM" id="SSF64518">
    <property type="entry name" value="Phase 1 flagellin"/>
    <property type="match status" value="1"/>
</dbReference>
<dbReference type="RefSeq" id="WP_379875677.1">
    <property type="nucleotide sequence ID" value="NZ_JBHUIP010000005.1"/>
</dbReference>
<comment type="caution">
    <text evidence="1">The sequence shown here is derived from an EMBL/GenBank/DDBJ whole genome shotgun (WGS) entry which is preliminary data.</text>
</comment>
<protein>
    <recommendedName>
        <fullName evidence="3">Flagellin</fullName>
    </recommendedName>
</protein>
<evidence type="ECO:0000313" key="1">
    <source>
        <dbReference type="EMBL" id="MFD2262712.1"/>
    </source>
</evidence>
<organism evidence="1 2">
    <name type="scientific">Lacibacterium aquatile</name>
    <dbReference type="NCBI Taxonomy" id="1168082"/>
    <lineage>
        <taxon>Bacteria</taxon>
        <taxon>Pseudomonadati</taxon>
        <taxon>Pseudomonadota</taxon>
        <taxon>Alphaproteobacteria</taxon>
        <taxon>Rhodospirillales</taxon>
        <taxon>Rhodospirillaceae</taxon>
    </lineage>
</organism>
<accession>A0ABW5DNW3</accession>
<dbReference type="EMBL" id="JBHUIP010000005">
    <property type="protein sequence ID" value="MFD2262712.1"/>
    <property type="molecule type" value="Genomic_DNA"/>
</dbReference>
<evidence type="ECO:0008006" key="3">
    <source>
        <dbReference type="Google" id="ProtNLM"/>
    </source>
</evidence>
<dbReference type="InterPro" id="IPR001492">
    <property type="entry name" value="Flagellin"/>
</dbReference>
<reference evidence="2" key="1">
    <citation type="journal article" date="2019" name="Int. J. Syst. Evol. Microbiol.">
        <title>The Global Catalogue of Microorganisms (GCM) 10K type strain sequencing project: providing services to taxonomists for standard genome sequencing and annotation.</title>
        <authorList>
            <consortium name="The Broad Institute Genomics Platform"/>
            <consortium name="The Broad Institute Genome Sequencing Center for Infectious Disease"/>
            <person name="Wu L."/>
            <person name="Ma J."/>
        </authorList>
    </citation>
    <scope>NUCLEOTIDE SEQUENCE [LARGE SCALE GENOMIC DNA]</scope>
    <source>
        <strain evidence="2">CGMCC 1.19062</strain>
    </source>
</reference>
<gene>
    <name evidence="1" type="ORF">ACFSM5_07415</name>
</gene>
<sequence length="350" mass="37417">MTAINSLSQVNYIRNLINSQHDKLNELTRQSASGYKSERFSGLTINDSRVSIATRTEMLRAEAYKSTITAVTPRIQQAATTLDSIEGSLVEIRDTLLELNFEDGNVDGAQIRVAAEARFRQLVDRLNTKVDGVQIFAGRAGGTTGVGADYPIRNADTLIANFQAALGGPFANTAALNTAVDGFFGTTGAALTNWFLPGAVNGQTADPIKIADGQTIETGLTALPDASEPNGTTAFRDALASLAAIMTVEPADFSTGGEYNRFLVDQITKLNGAIEGVNTVVAKVGEIGEVLTEQKTMYADNDVNLKKALASAEEVDHVQVLSDLEARTTQLEATYKVTSQTRGLNLFNFI</sequence>
<dbReference type="PANTHER" id="PTHR42792">
    <property type="entry name" value="FLAGELLIN"/>
    <property type="match status" value="1"/>
</dbReference>
<name>A0ABW5DNW3_9PROT</name>
<keyword evidence="2" id="KW-1185">Reference proteome</keyword>